<keyword evidence="3" id="KW-1185">Reference proteome</keyword>
<evidence type="ECO:0000313" key="2">
    <source>
        <dbReference type="EMBL" id="USE84457.1"/>
    </source>
</evidence>
<dbReference type="RefSeq" id="WP_252223202.1">
    <property type="nucleotide sequence ID" value="NZ_CP098732.1"/>
</dbReference>
<feature type="region of interest" description="Disordered" evidence="1">
    <location>
        <begin position="70"/>
        <end position="113"/>
    </location>
</feature>
<evidence type="ECO:0000313" key="3">
    <source>
        <dbReference type="Proteomes" id="UP001056716"/>
    </source>
</evidence>
<organism evidence="2 3">
    <name type="scientific">Acinetobacter tibetensis</name>
    <dbReference type="NCBI Taxonomy" id="2943497"/>
    <lineage>
        <taxon>Bacteria</taxon>
        <taxon>Pseudomonadati</taxon>
        <taxon>Pseudomonadota</taxon>
        <taxon>Gammaproteobacteria</taxon>
        <taxon>Moraxellales</taxon>
        <taxon>Moraxellaceae</taxon>
        <taxon>Acinetobacter</taxon>
    </lineage>
</organism>
<gene>
    <name evidence="2" type="ORF">M5E07_06580</name>
</gene>
<dbReference type="AlphaFoldDB" id="A0AAE9S139"/>
<evidence type="ECO:0000256" key="1">
    <source>
        <dbReference type="SAM" id="MobiDB-lite"/>
    </source>
</evidence>
<protein>
    <submittedName>
        <fullName evidence="2">Uncharacterized protein</fullName>
    </submittedName>
</protein>
<dbReference type="KEGG" id="atz:M5E07_06580"/>
<reference evidence="2" key="1">
    <citation type="submission" date="2022-06" db="EMBL/GenBank/DDBJ databases">
        <title>Isolation, identification and characterization of iprodione-degrading strains in Lhasa, Tibet.</title>
        <authorList>
            <person name="Pan H."/>
        </authorList>
    </citation>
    <scope>NUCLEOTIDE SEQUENCE</scope>
    <source>
        <strain evidence="2">Y-23</strain>
    </source>
</reference>
<sequence>MAVAADIGSLGGWGTVSETAGTVVKTGTRANPISAILIGVLTPSTLGDGAISGMHNININVAEEDIEDGRSSISQEQKDRALASSKAKTKELEKSCSNNKECNKGQHSGRIQAQNGERMIVTATEAGSAWTNQPVPPPLLLCKQYALSMRIAMLKVEGHSKPDQKTNNKPVDYHKGATKAYKALIKWMEQKVPYGVSSRGANKHSFSFDGSYQLGRLKEGQDCRRIDLDVMKGEILKS</sequence>
<dbReference type="Proteomes" id="UP001056716">
    <property type="component" value="Chromosome"/>
</dbReference>
<name>A0AAE9S139_9GAMM</name>
<dbReference type="EMBL" id="CP098732">
    <property type="protein sequence ID" value="USE84457.1"/>
    <property type="molecule type" value="Genomic_DNA"/>
</dbReference>
<proteinExistence type="predicted"/>
<accession>A0AAE9S139</accession>
<feature type="compositionally biased region" description="Polar residues" evidence="1">
    <location>
        <begin position="95"/>
        <end position="113"/>
    </location>
</feature>